<sequence>MNEMEFEVGEINSLKQKRTVVWADAEELVEMVLNERKLIGNYTVKIMADSGQGSFKISMSIVPENNQLEPFETEEIYDNNFVETASKKRKTYSELGGRHCWYGKKKDQAKLYHSTINPPLFEELNETYVIEKCIVPELHILQGYVNHIFWNSIVKVVGRDKALLWPQKLCLVSKNYHAEVFEGNACRKLLREHEKLQDKDIYGDNEPLKNG</sequence>
<gene>
    <name evidence="1" type="ORF">MELIAE_LOCUS9635</name>
</gene>
<evidence type="ECO:0000313" key="1">
    <source>
        <dbReference type="EMBL" id="CAH0559569.1"/>
    </source>
</evidence>
<organism evidence="1 2">
    <name type="scientific">Brassicogethes aeneus</name>
    <name type="common">Rape pollen beetle</name>
    <name type="synonym">Meligethes aeneus</name>
    <dbReference type="NCBI Taxonomy" id="1431903"/>
    <lineage>
        <taxon>Eukaryota</taxon>
        <taxon>Metazoa</taxon>
        <taxon>Ecdysozoa</taxon>
        <taxon>Arthropoda</taxon>
        <taxon>Hexapoda</taxon>
        <taxon>Insecta</taxon>
        <taxon>Pterygota</taxon>
        <taxon>Neoptera</taxon>
        <taxon>Endopterygota</taxon>
        <taxon>Coleoptera</taxon>
        <taxon>Polyphaga</taxon>
        <taxon>Cucujiformia</taxon>
        <taxon>Nitidulidae</taxon>
        <taxon>Meligethinae</taxon>
        <taxon>Brassicogethes</taxon>
    </lineage>
</organism>
<keyword evidence="2" id="KW-1185">Reference proteome</keyword>
<name>A0A9P0BBT2_BRAAE</name>
<proteinExistence type="predicted"/>
<dbReference type="EMBL" id="OV121137">
    <property type="protein sequence ID" value="CAH0559569.1"/>
    <property type="molecule type" value="Genomic_DNA"/>
</dbReference>
<dbReference type="AlphaFoldDB" id="A0A9P0BBT2"/>
<dbReference type="Proteomes" id="UP001154078">
    <property type="component" value="Chromosome 6"/>
</dbReference>
<dbReference type="OrthoDB" id="7699598at2759"/>
<protein>
    <submittedName>
        <fullName evidence="1">Uncharacterized protein</fullName>
    </submittedName>
</protein>
<accession>A0A9P0BBT2</accession>
<reference evidence="1" key="1">
    <citation type="submission" date="2021-12" db="EMBL/GenBank/DDBJ databases">
        <authorList>
            <person name="King R."/>
        </authorList>
    </citation>
    <scope>NUCLEOTIDE SEQUENCE</scope>
</reference>
<evidence type="ECO:0000313" key="2">
    <source>
        <dbReference type="Proteomes" id="UP001154078"/>
    </source>
</evidence>